<accession>A0A850H3D1</accession>
<organism evidence="6 7">
    <name type="scientific">Qipengyuania atrilutea</name>
    <dbReference type="NCBI Taxonomy" id="2744473"/>
    <lineage>
        <taxon>Bacteria</taxon>
        <taxon>Pseudomonadati</taxon>
        <taxon>Pseudomonadota</taxon>
        <taxon>Alphaproteobacteria</taxon>
        <taxon>Sphingomonadales</taxon>
        <taxon>Erythrobacteraceae</taxon>
        <taxon>Qipengyuania</taxon>
    </lineage>
</organism>
<sequence length="78" mass="8705">MNSEQQHEHLKWLLQVQGTSLSQIARSLDVRPTAVTMVSKGRGRSRRIEAAIAEAAGLTPAQLWPQHYAHLEETQMSA</sequence>
<dbReference type="RefSeq" id="WP_176267429.1">
    <property type="nucleotide sequence ID" value="NZ_JABWGV010000003.1"/>
</dbReference>
<keyword evidence="3" id="KW-0238">DNA-binding</keyword>
<dbReference type="Pfam" id="PF13693">
    <property type="entry name" value="HTH_35"/>
    <property type="match status" value="1"/>
</dbReference>
<feature type="domain" description="Ner winged helix-turn-helix DNA-binding" evidence="5">
    <location>
        <begin position="13"/>
        <end position="72"/>
    </location>
</feature>
<dbReference type="InterPro" id="IPR038722">
    <property type="entry name" value="Ner_HTH_dom"/>
</dbReference>
<dbReference type="SUPFAM" id="SSF47413">
    <property type="entry name" value="lambda repressor-like DNA-binding domains"/>
    <property type="match status" value="1"/>
</dbReference>
<name>A0A850H3D1_9SPHN</name>
<protein>
    <submittedName>
        <fullName evidence="6">Helix-turn-helix domain-containing protein</fullName>
    </submittedName>
</protein>
<keyword evidence="7" id="KW-1185">Reference proteome</keyword>
<dbReference type="Gene3D" id="1.10.260.40">
    <property type="entry name" value="lambda repressor-like DNA-binding domains"/>
    <property type="match status" value="1"/>
</dbReference>
<evidence type="ECO:0000256" key="3">
    <source>
        <dbReference type="ARBA" id="ARBA00023125"/>
    </source>
</evidence>
<evidence type="ECO:0000256" key="4">
    <source>
        <dbReference type="ARBA" id="ARBA00023163"/>
    </source>
</evidence>
<dbReference type="Proteomes" id="UP000561438">
    <property type="component" value="Unassembled WGS sequence"/>
</dbReference>
<keyword evidence="4" id="KW-0804">Transcription</keyword>
<reference evidence="6 7" key="1">
    <citation type="submission" date="2020-06" db="EMBL/GenBank/DDBJ databases">
        <title>Altererythrobacter sp. HHU K3-1.</title>
        <authorList>
            <person name="Zhang D."/>
            <person name="Xue H."/>
        </authorList>
    </citation>
    <scope>NUCLEOTIDE SEQUENCE [LARGE SCALE GENOMIC DNA]</scope>
    <source>
        <strain evidence="6 7">HHU K3-1</strain>
    </source>
</reference>
<gene>
    <name evidence="6" type="ORF">HUV48_08710</name>
</gene>
<keyword evidence="2" id="KW-0805">Transcription regulation</keyword>
<dbReference type="InterPro" id="IPR010982">
    <property type="entry name" value="Lambda_DNA-bd_dom_sf"/>
</dbReference>
<dbReference type="EMBL" id="JABWGV010000003">
    <property type="protein sequence ID" value="NVD45100.1"/>
    <property type="molecule type" value="Genomic_DNA"/>
</dbReference>
<evidence type="ECO:0000313" key="7">
    <source>
        <dbReference type="Proteomes" id="UP000561438"/>
    </source>
</evidence>
<evidence type="ECO:0000256" key="2">
    <source>
        <dbReference type="ARBA" id="ARBA00023015"/>
    </source>
</evidence>
<dbReference type="AlphaFoldDB" id="A0A850H3D1"/>
<evidence type="ECO:0000313" key="6">
    <source>
        <dbReference type="EMBL" id="NVD45100.1"/>
    </source>
</evidence>
<proteinExistence type="inferred from homology"/>
<comment type="caution">
    <text evidence="6">The sequence shown here is derived from an EMBL/GenBank/DDBJ whole genome shotgun (WGS) entry which is preliminary data.</text>
</comment>
<evidence type="ECO:0000256" key="1">
    <source>
        <dbReference type="ARBA" id="ARBA00006157"/>
    </source>
</evidence>
<comment type="similarity">
    <text evidence="1">Belongs to the ner transcriptional regulatory family.</text>
</comment>
<evidence type="ECO:0000259" key="5">
    <source>
        <dbReference type="Pfam" id="PF13693"/>
    </source>
</evidence>
<dbReference type="GO" id="GO:0003677">
    <property type="term" value="F:DNA binding"/>
    <property type="evidence" value="ECO:0007669"/>
    <property type="project" value="UniProtKB-KW"/>
</dbReference>